<dbReference type="FunFam" id="3.30.420.10:FF:000045">
    <property type="entry name" value="3'-5' exonuclease DinG"/>
    <property type="match status" value="1"/>
</dbReference>
<dbReference type="SUPFAM" id="SSF82771">
    <property type="entry name" value="GIY-YIG endonuclease"/>
    <property type="match status" value="1"/>
</dbReference>
<dbReference type="InterPro" id="IPR035901">
    <property type="entry name" value="GIY-YIG_endonuc_sf"/>
</dbReference>
<keyword evidence="1 3" id="KW-0540">Nuclease</keyword>
<dbReference type="SMART" id="SM00465">
    <property type="entry name" value="GIYc"/>
    <property type="match status" value="1"/>
</dbReference>
<dbReference type="InterPro" id="IPR047296">
    <property type="entry name" value="GIY-YIG_UvrC_Cho"/>
</dbReference>
<comment type="caution">
    <text evidence="3">The sequence shown here is derived from an EMBL/GenBank/DDBJ whole genome shotgun (WGS) entry which is preliminary data.</text>
</comment>
<reference evidence="3 4" key="1">
    <citation type="submission" date="2019-07" db="EMBL/GenBank/DDBJ databases">
        <authorList>
            <person name="Zhou L.-Y."/>
        </authorList>
    </citation>
    <scope>NUCLEOTIDE SEQUENCE [LARGE SCALE GENOMIC DNA]</scope>
    <source>
        <strain evidence="3 4">YIM 101269</strain>
    </source>
</reference>
<evidence type="ECO:0000259" key="2">
    <source>
        <dbReference type="PROSITE" id="PS50164"/>
    </source>
</evidence>
<evidence type="ECO:0000313" key="4">
    <source>
        <dbReference type="Proteomes" id="UP000317638"/>
    </source>
</evidence>
<keyword evidence="1 3" id="KW-0378">Hydrolase</keyword>
<dbReference type="GO" id="GO:0009380">
    <property type="term" value="C:excinuclease repair complex"/>
    <property type="evidence" value="ECO:0007669"/>
    <property type="project" value="TreeGrafter"/>
</dbReference>
<feature type="domain" description="GIY-YIG" evidence="2">
    <location>
        <begin position="221"/>
        <end position="307"/>
    </location>
</feature>
<dbReference type="AlphaFoldDB" id="A0A553K2B7"/>
<dbReference type="CDD" id="cd10434">
    <property type="entry name" value="GIY-YIG_UvrC_Cho"/>
    <property type="match status" value="1"/>
</dbReference>
<dbReference type="Pfam" id="PF00929">
    <property type="entry name" value="RNase_T"/>
    <property type="match status" value="1"/>
</dbReference>
<dbReference type="GO" id="GO:0003887">
    <property type="term" value="F:DNA-directed DNA polymerase activity"/>
    <property type="evidence" value="ECO:0007669"/>
    <property type="project" value="InterPro"/>
</dbReference>
<dbReference type="GO" id="GO:0004527">
    <property type="term" value="F:exonuclease activity"/>
    <property type="evidence" value="ECO:0007669"/>
    <property type="project" value="UniProtKB-KW"/>
</dbReference>
<evidence type="ECO:0000256" key="1">
    <source>
        <dbReference type="ARBA" id="ARBA00022839"/>
    </source>
</evidence>
<dbReference type="GO" id="GO:0003677">
    <property type="term" value="F:DNA binding"/>
    <property type="evidence" value="ECO:0007669"/>
    <property type="project" value="InterPro"/>
</dbReference>
<dbReference type="InterPro" id="IPR036397">
    <property type="entry name" value="RNaseH_sf"/>
</dbReference>
<gene>
    <name evidence="3" type="ORF">FOJ82_06995</name>
</gene>
<dbReference type="Gene3D" id="3.40.1440.10">
    <property type="entry name" value="GIY-YIG endonuclease"/>
    <property type="match status" value="1"/>
</dbReference>
<dbReference type="NCBIfam" id="TIGR00573">
    <property type="entry name" value="dnaq"/>
    <property type="match status" value="1"/>
</dbReference>
<dbReference type="NCBIfam" id="NF005907">
    <property type="entry name" value="PRK07883.1-5"/>
    <property type="match status" value="1"/>
</dbReference>
<sequence>MHDSQPQQPSFEELGTHLSQVTFCVVDLETTGGGKDSAITEIGAVKVRGGEIVGEFQTLVRPHGPIPPMIQVLTGITDLMVADAPRLSQAMPPFAEFAAGCVLVAHNAPFDVGFIQRAHQELGMPWRRPTVVDTVTLARQVLLKEEVRNCKLATLAAHFNATTVPNHRALSDARATVDVLHGLLERVGNLGVHTLEDLGELTARVSPDRRAKRVWAKEAPEGPGVYWFLHDGPDADGTRRSEVLYVGKSNNLRARVRSYFSASEQRGRIHEMVRVATGLRFLRCSTHLEAEVRELRMIAAHAPRYNRRSRNQKKLQWLKLTDEAFPRLSVVRKVTGKGTFWGPFSSTEAAQEAAMAIHEAYPLRQCGGRLSATRPSQSCALAEMGRCLAPCELGDGAQRYAAVVEEVRRAWALDVRPVLRSVRERLGRLTQEERFEEAAAVTERLKAFYRTSVRHHRLRSLAACREIVATAREGTGWAIHVIRFGKLAGAATATTSEVREVARELAGVSETVLQPDGGIPAGSVEEAERIAAWLESDGVRLLSVDGEWSWPLHAGLEPEALTAELIGRRAPALDLAFPPELADDHRAGRRRHRVRTG</sequence>
<dbReference type="PANTHER" id="PTHR30562:SF1">
    <property type="entry name" value="UVRABC SYSTEM PROTEIN C"/>
    <property type="match status" value="1"/>
</dbReference>
<dbReference type="InterPro" id="IPR000305">
    <property type="entry name" value="GIY-YIG_endonuc"/>
</dbReference>
<dbReference type="PANTHER" id="PTHR30562">
    <property type="entry name" value="UVRC/OXIDOREDUCTASE"/>
    <property type="match status" value="1"/>
</dbReference>
<dbReference type="InterPro" id="IPR050066">
    <property type="entry name" value="UvrABC_protein_C"/>
</dbReference>
<name>A0A553K2B7_9ACTN</name>
<dbReference type="SUPFAM" id="SSF53098">
    <property type="entry name" value="Ribonuclease H-like"/>
    <property type="match status" value="1"/>
</dbReference>
<dbReference type="NCBIfam" id="NF005905">
    <property type="entry name" value="PRK07883.1-3"/>
    <property type="match status" value="1"/>
</dbReference>
<evidence type="ECO:0000313" key="3">
    <source>
        <dbReference type="EMBL" id="TRY18849.1"/>
    </source>
</evidence>
<protein>
    <submittedName>
        <fullName evidence="3">DEDD exonuclease domain-containing protein</fullName>
    </submittedName>
</protein>
<dbReference type="PROSITE" id="PS50164">
    <property type="entry name" value="GIY_YIG"/>
    <property type="match status" value="1"/>
</dbReference>
<dbReference type="CDD" id="cd06127">
    <property type="entry name" value="DEDDh"/>
    <property type="match status" value="1"/>
</dbReference>
<organism evidence="3 4">
    <name type="scientific">Tessaracoccus rhinocerotis</name>
    <dbReference type="NCBI Taxonomy" id="1689449"/>
    <lineage>
        <taxon>Bacteria</taxon>
        <taxon>Bacillati</taxon>
        <taxon>Actinomycetota</taxon>
        <taxon>Actinomycetes</taxon>
        <taxon>Propionibacteriales</taxon>
        <taxon>Propionibacteriaceae</taxon>
        <taxon>Tessaracoccus</taxon>
    </lineage>
</organism>
<dbReference type="Proteomes" id="UP000317638">
    <property type="component" value="Unassembled WGS sequence"/>
</dbReference>
<dbReference type="GO" id="GO:0006260">
    <property type="term" value="P:DNA replication"/>
    <property type="evidence" value="ECO:0007669"/>
    <property type="project" value="InterPro"/>
</dbReference>
<dbReference type="OrthoDB" id="9803913at2"/>
<keyword evidence="4" id="KW-1185">Reference proteome</keyword>
<dbReference type="EMBL" id="VKKG01000002">
    <property type="protein sequence ID" value="TRY18849.1"/>
    <property type="molecule type" value="Genomic_DNA"/>
</dbReference>
<accession>A0A553K2B7</accession>
<dbReference type="InterPro" id="IPR012337">
    <property type="entry name" value="RNaseH-like_sf"/>
</dbReference>
<dbReference type="Gene3D" id="3.30.420.10">
    <property type="entry name" value="Ribonuclease H-like superfamily/Ribonuclease H"/>
    <property type="match status" value="1"/>
</dbReference>
<dbReference type="RefSeq" id="WP_143937741.1">
    <property type="nucleotide sequence ID" value="NZ_VKKG01000002.1"/>
</dbReference>
<dbReference type="InterPro" id="IPR013520">
    <property type="entry name" value="Ribonucl_H"/>
</dbReference>
<keyword evidence="1 3" id="KW-0269">Exonuclease</keyword>
<dbReference type="InterPro" id="IPR006054">
    <property type="entry name" value="DnaQ"/>
</dbReference>
<proteinExistence type="predicted"/>
<dbReference type="GO" id="GO:0006289">
    <property type="term" value="P:nucleotide-excision repair"/>
    <property type="evidence" value="ECO:0007669"/>
    <property type="project" value="InterPro"/>
</dbReference>
<dbReference type="SMART" id="SM00479">
    <property type="entry name" value="EXOIII"/>
    <property type="match status" value="1"/>
</dbReference>